<gene>
    <name evidence="2" type="ORF">DSL92_05065</name>
</gene>
<dbReference type="EMBL" id="RXHI01000014">
    <property type="protein sequence ID" value="RUA22566.1"/>
    <property type="molecule type" value="Genomic_DNA"/>
</dbReference>
<protein>
    <submittedName>
        <fullName evidence="2">Uncharacterized protein</fullName>
    </submittedName>
</protein>
<comment type="caution">
    <text evidence="2">The sequence shown here is derived from an EMBL/GenBank/DDBJ whole genome shotgun (WGS) entry which is preliminary data.</text>
</comment>
<proteinExistence type="predicted"/>
<sequence>MLALVAGHRASPELNGRSTPSASGSWAIQRIVTLYQEPRTAHWRWGWKQLGGGILAPSVPCRYLRDSLPEDVRYLGYKRLADVAGAGSRPDRRRALPPGSVTRCCRASLPTVIADTAMNSKPCSTPWEGDRSPDEGAGVARCLAPARVADFRLRAQRHWEYLAAGGLGCQLSGRSCASLLRRVLPRAFSNSSVFPTEGQTGSRLGSNWSVARVCRPWTPMPSSSSCVTIRPWPSSIEPGPPPLWRNLEAVKQSGP</sequence>
<name>A0A3S0VST4_9GAMM</name>
<accession>A0A3S0VST4</accession>
<organism evidence="2">
    <name type="scientific">Billgrantia gudaonensis</name>
    <dbReference type="NCBI Taxonomy" id="376427"/>
    <lineage>
        <taxon>Bacteria</taxon>
        <taxon>Pseudomonadati</taxon>
        <taxon>Pseudomonadota</taxon>
        <taxon>Gammaproteobacteria</taxon>
        <taxon>Oceanospirillales</taxon>
        <taxon>Halomonadaceae</taxon>
        <taxon>Billgrantia</taxon>
    </lineage>
</organism>
<feature type="region of interest" description="Disordered" evidence="1">
    <location>
        <begin position="1"/>
        <end position="22"/>
    </location>
</feature>
<evidence type="ECO:0000313" key="2">
    <source>
        <dbReference type="EMBL" id="RUA22566.1"/>
    </source>
</evidence>
<dbReference type="AlphaFoldDB" id="A0A3S0VST4"/>
<reference evidence="2" key="1">
    <citation type="submission" date="2018-12" db="EMBL/GenBank/DDBJ databases">
        <authorList>
            <person name="Jadhav K."/>
            <person name="Kushwaha B."/>
            <person name="Jadhav I."/>
        </authorList>
    </citation>
    <scope>NUCLEOTIDE SEQUENCE [LARGE SCALE GENOMIC DNA]</scope>
    <source>
        <strain evidence="2">SBS 10</strain>
    </source>
</reference>
<evidence type="ECO:0000256" key="1">
    <source>
        <dbReference type="SAM" id="MobiDB-lite"/>
    </source>
</evidence>